<dbReference type="AlphaFoldDB" id="A0A0F9MXM6"/>
<gene>
    <name evidence="8" type="ORF">LCGC14_1099830</name>
</gene>
<evidence type="ECO:0000256" key="2">
    <source>
        <dbReference type="ARBA" id="ARBA00022598"/>
    </source>
</evidence>
<dbReference type="InterPro" id="IPR012094">
    <property type="entry name" value="tRNA_Ile_lys_synt"/>
</dbReference>
<dbReference type="Gene3D" id="3.40.50.620">
    <property type="entry name" value="HUPs"/>
    <property type="match status" value="1"/>
</dbReference>
<dbReference type="PANTHER" id="PTHR43033:SF1">
    <property type="entry name" value="TRNA(ILE)-LYSIDINE SYNTHASE-RELATED"/>
    <property type="match status" value="1"/>
</dbReference>
<keyword evidence="4" id="KW-0547">Nucleotide-binding</keyword>
<evidence type="ECO:0000256" key="3">
    <source>
        <dbReference type="ARBA" id="ARBA00022694"/>
    </source>
</evidence>
<dbReference type="GO" id="GO:0008033">
    <property type="term" value="P:tRNA processing"/>
    <property type="evidence" value="ECO:0007669"/>
    <property type="project" value="UniProtKB-KW"/>
</dbReference>
<dbReference type="InterPro" id="IPR011063">
    <property type="entry name" value="TilS/TtcA_N"/>
</dbReference>
<keyword evidence="3" id="KW-0819">tRNA processing</keyword>
<dbReference type="SUPFAM" id="SSF52402">
    <property type="entry name" value="Adenine nucleotide alpha hydrolases-like"/>
    <property type="match status" value="1"/>
</dbReference>
<sequence length="202" mass="23644">MIRLLGKIPNNNFYLACSGGVDSMVALDFFLNGRYKPTVLNFDHDTEFGDTARKFLRKKCHELDIPLIVNKIGRDKRADESQEEYWRNERYLFFSNIPGTIITAHHLDDAAEWWVFSSLHGQSKIIPYRRENVIRPFLLTPKSEITAWAKDKKVEYLNDPSNKDEKYMRSIIRHKIMDHAYIVNPGLRTVVSKKIKEENEGL</sequence>
<keyword evidence="2" id="KW-0436">Ligase</keyword>
<evidence type="ECO:0000256" key="1">
    <source>
        <dbReference type="ARBA" id="ARBA00013267"/>
    </source>
</evidence>
<dbReference type="EC" id="6.3.4.19" evidence="1"/>
<dbReference type="InterPro" id="IPR012795">
    <property type="entry name" value="tRNA_Ile_lys_synt_N"/>
</dbReference>
<evidence type="ECO:0000313" key="8">
    <source>
        <dbReference type="EMBL" id="KKN04192.1"/>
    </source>
</evidence>
<dbReference type="InterPro" id="IPR014729">
    <property type="entry name" value="Rossmann-like_a/b/a_fold"/>
</dbReference>
<keyword evidence="5" id="KW-0067">ATP-binding</keyword>
<organism evidence="8">
    <name type="scientific">marine sediment metagenome</name>
    <dbReference type="NCBI Taxonomy" id="412755"/>
    <lineage>
        <taxon>unclassified sequences</taxon>
        <taxon>metagenomes</taxon>
        <taxon>ecological metagenomes</taxon>
    </lineage>
</organism>
<protein>
    <recommendedName>
        <fullName evidence="1">tRNA(Ile)-lysidine synthetase</fullName>
        <ecNumber evidence="1">6.3.4.19</ecNumber>
    </recommendedName>
</protein>
<dbReference type="GO" id="GO:0005524">
    <property type="term" value="F:ATP binding"/>
    <property type="evidence" value="ECO:0007669"/>
    <property type="project" value="UniProtKB-KW"/>
</dbReference>
<evidence type="ECO:0000256" key="4">
    <source>
        <dbReference type="ARBA" id="ARBA00022741"/>
    </source>
</evidence>
<proteinExistence type="predicted"/>
<comment type="caution">
    <text evidence="8">The sequence shown here is derived from an EMBL/GenBank/DDBJ whole genome shotgun (WGS) entry which is preliminary data.</text>
</comment>
<dbReference type="NCBIfam" id="TIGR02432">
    <property type="entry name" value="lysidine_TilS_N"/>
    <property type="match status" value="1"/>
</dbReference>
<comment type="catalytic activity">
    <reaction evidence="6">
        <text>cytidine(34) in tRNA(Ile2) + L-lysine + ATP = lysidine(34) in tRNA(Ile2) + AMP + diphosphate + H(+)</text>
        <dbReference type="Rhea" id="RHEA:43744"/>
        <dbReference type="Rhea" id="RHEA-COMP:10625"/>
        <dbReference type="Rhea" id="RHEA-COMP:10670"/>
        <dbReference type="ChEBI" id="CHEBI:15378"/>
        <dbReference type="ChEBI" id="CHEBI:30616"/>
        <dbReference type="ChEBI" id="CHEBI:32551"/>
        <dbReference type="ChEBI" id="CHEBI:33019"/>
        <dbReference type="ChEBI" id="CHEBI:82748"/>
        <dbReference type="ChEBI" id="CHEBI:83665"/>
        <dbReference type="ChEBI" id="CHEBI:456215"/>
        <dbReference type="EC" id="6.3.4.19"/>
    </reaction>
</comment>
<reference evidence="8" key="1">
    <citation type="journal article" date="2015" name="Nature">
        <title>Complex archaea that bridge the gap between prokaryotes and eukaryotes.</title>
        <authorList>
            <person name="Spang A."/>
            <person name="Saw J.H."/>
            <person name="Jorgensen S.L."/>
            <person name="Zaremba-Niedzwiedzka K."/>
            <person name="Martijn J."/>
            <person name="Lind A.E."/>
            <person name="van Eijk R."/>
            <person name="Schleper C."/>
            <person name="Guy L."/>
            <person name="Ettema T.J."/>
        </authorList>
    </citation>
    <scope>NUCLEOTIDE SEQUENCE</scope>
</reference>
<dbReference type="Pfam" id="PF01171">
    <property type="entry name" value="ATP_bind_3"/>
    <property type="match status" value="1"/>
</dbReference>
<evidence type="ECO:0000256" key="5">
    <source>
        <dbReference type="ARBA" id="ARBA00022840"/>
    </source>
</evidence>
<dbReference type="CDD" id="cd01992">
    <property type="entry name" value="TilS_N"/>
    <property type="match status" value="1"/>
</dbReference>
<evidence type="ECO:0000259" key="7">
    <source>
        <dbReference type="Pfam" id="PF01171"/>
    </source>
</evidence>
<feature type="domain" description="tRNA(Ile)-lysidine/2-thiocytidine synthase N-terminal" evidence="7">
    <location>
        <begin position="13"/>
        <end position="175"/>
    </location>
</feature>
<dbReference type="GO" id="GO:0032267">
    <property type="term" value="F:tRNA(Ile)-lysidine synthase activity"/>
    <property type="evidence" value="ECO:0007669"/>
    <property type="project" value="UniProtKB-EC"/>
</dbReference>
<dbReference type="PANTHER" id="PTHR43033">
    <property type="entry name" value="TRNA(ILE)-LYSIDINE SYNTHASE-RELATED"/>
    <property type="match status" value="1"/>
</dbReference>
<name>A0A0F9MXM6_9ZZZZ</name>
<dbReference type="EMBL" id="LAZR01004946">
    <property type="protein sequence ID" value="KKN04192.1"/>
    <property type="molecule type" value="Genomic_DNA"/>
</dbReference>
<evidence type="ECO:0000256" key="6">
    <source>
        <dbReference type="ARBA" id="ARBA00048539"/>
    </source>
</evidence>
<accession>A0A0F9MXM6</accession>